<protein>
    <submittedName>
        <fullName evidence="1">Uncharacterized protein</fullName>
    </submittedName>
</protein>
<reference evidence="1 2" key="1">
    <citation type="submission" date="2017-11" db="EMBL/GenBank/DDBJ databases">
        <title>The genome of Rhizophagus clarus HR1 reveals common genetic basis of auxotrophy among arbuscular mycorrhizal fungi.</title>
        <authorList>
            <person name="Kobayashi Y."/>
        </authorList>
    </citation>
    <scope>NUCLEOTIDE SEQUENCE [LARGE SCALE GENOMIC DNA]</scope>
    <source>
        <strain evidence="1 2">HR1</strain>
    </source>
</reference>
<organism evidence="1 2">
    <name type="scientific">Rhizophagus clarus</name>
    <dbReference type="NCBI Taxonomy" id="94130"/>
    <lineage>
        <taxon>Eukaryota</taxon>
        <taxon>Fungi</taxon>
        <taxon>Fungi incertae sedis</taxon>
        <taxon>Mucoromycota</taxon>
        <taxon>Glomeromycotina</taxon>
        <taxon>Glomeromycetes</taxon>
        <taxon>Glomerales</taxon>
        <taxon>Glomeraceae</taxon>
        <taxon>Rhizophagus</taxon>
    </lineage>
</organism>
<evidence type="ECO:0000313" key="2">
    <source>
        <dbReference type="Proteomes" id="UP000247702"/>
    </source>
</evidence>
<keyword evidence="2" id="KW-1185">Reference proteome</keyword>
<gene>
    <name evidence="1" type="ORF">RclHR1_01580019</name>
</gene>
<evidence type="ECO:0000313" key="1">
    <source>
        <dbReference type="EMBL" id="GBB89118.1"/>
    </source>
</evidence>
<accession>A0A2Z6R8S5</accession>
<sequence>MLKVIRVTPDVSFFRSTFVKRFFNKDFCISRRRKGRKEERRNDEFKHVVERRLDQCTNFDVQILPDPPFSNCKFLFTLGSL</sequence>
<comment type="caution">
    <text evidence="1">The sequence shown here is derived from an EMBL/GenBank/DDBJ whole genome shotgun (WGS) entry which is preliminary data.</text>
</comment>
<proteinExistence type="predicted"/>
<name>A0A2Z6R8S5_9GLOM</name>
<dbReference type="AlphaFoldDB" id="A0A2Z6R8S5"/>
<dbReference type="Proteomes" id="UP000247702">
    <property type="component" value="Unassembled WGS sequence"/>
</dbReference>
<dbReference type="EMBL" id="BEXD01000646">
    <property type="protein sequence ID" value="GBB89118.1"/>
    <property type="molecule type" value="Genomic_DNA"/>
</dbReference>